<protein>
    <submittedName>
        <fullName evidence="1">Uncharacterized protein</fullName>
    </submittedName>
</protein>
<evidence type="ECO:0000313" key="1">
    <source>
        <dbReference type="EMBL" id="KAI3672732.1"/>
    </source>
</evidence>
<proteinExistence type="predicted"/>
<name>A0ACB8XR40_ARCLA</name>
<evidence type="ECO:0000313" key="2">
    <source>
        <dbReference type="Proteomes" id="UP001055879"/>
    </source>
</evidence>
<sequence length="152" mass="16806">MGETHHTNEFYLESMYLDVHSLEQHPEGPTHLKTTSQALLQMAETPPAIVPGDCANGTIAGALSRHSTTLGTTQVIVPGDCAKGTIAVAQSRPPPNLRYHSSDSDQRLCPGHYRVALSRHTLTAPKLDFSKIHEVELNLQMNMLLTDWYITY</sequence>
<gene>
    <name evidence="1" type="ORF">L6452_38829</name>
</gene>
<keyword evidence="2" id="KW-1185">Reference proteome</keyword>
<organism evidence="1 2">
    <name type="scientific">Arctium lappa</name>
    <name type="common">Greater burdock</name>
    <name type="synonym">Lappa major</name>
    <dbReference type="NCBI Taxonomy" id="4217"/>
    <lineage>
        <taxon>Eukaryota</taxon>
        <taxon>Viridiplantae</taxon>
        <taxon>Streptophyta</taxon>
        <taxon>Embryophyta</taxon>
        <taxon>Tracheophyta</taxon>
        <taxon>Spermatophyta</taxon>
        <taxon>Magnoliopsida</taxon>
        <taxon>eudicotyledons</taxon>
        <taxon>Gunneridae</taxon>
        <taxon>Pentapetalae</taxon>
        <taxon>asterids</taxon>
        <taxon>campanulids</taxon>
        <taxon>Asterales</taxon>
        <taxon>Asteraceae</taxon>
        <taxon>Carduoideae</taxon>
        <taxon>Cardueae</taxon>
        <taxon>Arctiinae</taxon>
        <taxon>Arctium</taxon>
    </lineage>
</organism>
<reference evidence="1 2" key="2">
    <citation type="journal article" date="2022" name="Mol. Ecol. Resour.">
        <title>The genomes of chicory, endive, great burdock and yacon provide insights into Asteraceae paleo-polyploidization history and plant inulin production.</title>
        <authorList>
            <person name="Fan W."/>
            <person name="Wang S."/>
            <person name="Wang H."/>
            <person name="Wang A."/>
            <person name="Jiang F."/>
            <person name="Liu H."/>
            <person name="Zhao H."/>
            <person name="Xu D."/>
            <person name="Zhang Y."/>
        </authorList>
    </citation>
    <scope>NUCLEOTIDE SEQUENCE [LARGE SCALE GENOMIC DNA]</scope>
    <source>
        <strain evidence="2">cv. Niubang</strain>
    </source>
</reference>
<dbReference type="EMBL" id="CM042061">
    <property type="protein sequence ID" value="KAI3672732.1"/>
    <property type="molecule type" value="Genomic_DNA"/>
</dbReference>
<comment type="caution">
    <text evidence="1">The sequence shown here is derived from an EMBL/GenBank/DDBJ whole genome shotgun (WGS) entry which is preliminary data.</text>
</comment>
<accession>A0ACB8XR40</accession>
<reference evidence="2" key="1">
    <citation type="journal article" date="2022" name="Mol. Ecol. Resour.">
        <title>The genomes of chicory, endive, great burdock and yacon provide insights into Asteraceae palaeo-polyploidization history and plant inulin production.</title>
        <authorList>
            <person name="Fan W."/>
            <person name="Wang S."/>
            <person name="Wang H."/>
            <person name="Wang A."/>
            <person name="Jiang F."/>
            <person name="Liu H."/>
            <person name="Zhao H."/>
            <person name="Xu D."/>
            <person name="Zhang Y."/>
        </authorList>
    </citation>
    <scope>NUCLEOTIDE SEQUENCE [LARGE SCALE GENOMIC DNA]</scope>
    <source>
        <strain evidence="2">cv. Niubang</strain>
    </source>
</reference>
<dbReference type="Proteomes" id="UP001055879">
    <property type="component" value="Linkage Group LG15"/>
</dbReference>